<evidence type="ECO:0000256" key="2">
    <source>
        <dbReference type="ARBA" id="ARBA00009126"/>
    </source>
</evidence>
<evidence type="ECO:0000256" key="5">
    <source>
        <dbReference type="ARBA" id="ARBA00022553"/>
    </source>
</evidence>
<evidence type="ECO:0000256" key="9">
    <source>
        <dbReference type="ARBA" id="ARBA00057136"/>
    </source>
</evidence>
<evidence type="ECO:0000259" key="12">
    <source>
        <dbReference type="PROSITE" id="PS50106"/>
    </source>
</evidence>
<comment type="similarity">
    <text evidence="8">Belongs to the synaptopodin family.</text>
</comment>
<comment type="subcellular location">
    <subcellularLocation>
        <location evidence="1">Cytoplasm</location>
        <location evidence="1">Cytoskeleton</location>
    </subcellularLocation>
</comment>
<feature type="region of interest" description="Disordered" evidence="11">
    <location>
        <begin position="322"/>
        <end position="342"/>
    </location>
</feature>
<evidence type="ECO:0000256" key="3">
    <source>
        <dbReference type="ARBA" id="ARBA00022481"/>
    </source>
</evidence>
<feature type="region of interest" description="Disordered" evidence="11">
    <location>
        <begin position="103"/>
        <end position="267"/>
    </location>
</feature>
<evidence type="ECO:0000256" key="11">
    <source>
        <dbReference type="SAM" id="MobiDB-lite"/>
    </source>
</evidence>
<evidence type="ECO:0000256" key="1">
    <source>
        <dbReference type="ARBA" id="ARBA00004245"/>
    </source>
</evidence>
<dbReference type="SUPFAM" id="SSF50156">
    <property type="entry name" value="PDZ domain-like"/>
    <property type="match status" value="1"/>
</dbReference>
<dbReference type="GO" id="GO:0005634">
    <property type="term" value="C:nucleus"/>
    <property type="evidence" value="ECO:0007669"/>
    <property type="project" value="TreeGrafter"/>
</dbReference>
<reference evidence="13" key="1">
    <citation type="submission" date="2020-07" db="EMBL/GenBank/DDBJ databases">
        <title>A long reads based de novo assembly of the rainbow trout Arlee double haploid line genome.</title>
        <authorList>
            <person name="Gao G."/>
            <person name="Palti Y."/>
        </authorList>
    </citation>
    <scope>NUCLEOTIDE SEQUENCE [LARGE SCALE GENOMIC DNA]</scope>
</reference>
<keyword evidence="5" id="KW-0597">Phosphoprotein</keyword>
<reference evidence="13" key="3">
    <citation type="submission" date="2025-09" db="UniProtKB">
        <authorList>
            <consortium name="Ensembl"/>
        </authorList>
    </citation>
    <scope>IDENTIFICATION</scope>
</reference>
<dbReference type="FunFam" id="2.30.42.10:FF:000137">
    <property type="entry name" value="Synaptopodin 2-like a"/>
    <property type="match status" value="1"/>
</dbReference>
<evidence type="ECO:0000256" key="8">
    <source>
        <dbReference type="ARBA" id="ARBA00038161"/>
    </source>
</evidence>
<dbReference type="InterPro" id="IPR036034">
    <property type="entry name" value="PDZ_sf"/>
</dbReference>
<reference evidence="13" key="2">
    <citation type="submission" date="2025-08" db="UniProtKB">
        <authorList>
            <consortium name="Ensembl"/>
        </authorList>
    </citation>
    <scope>IDENTIFICATION</scope>
</reference>
<dbReference type="GO" id="GO:0030018">
    <property type="term" value="C:Z disc"/>
    <property type="evidence" value="ECO:0007669"/>
    <property type="project" value="InterPro"/>
</dbReference>
<keyword evidence="14" id="KW-1185">Reference proteome</keyword>
<dbReference type="PANTHER" id="PTHR24217">
    <property type="entry name" value="PUTATIVE-RELATED"/>
    <property type="match status" value="1"/>
</dbReference>
<evidence type="ECO:0000313" key="14">
    <source>
        <dbReference type="Proteomes" id="UP000694395"/>
    </source>
</evidence>
<evidence type="ECO:0000256" key="4">
    <source>
        <dbReference type="ARBA" id="ARBA00022490"/>
    </source>
</evidence>
<dbReference type="InterPro" id="IPR051976">
    <property type="entry name" value="Synaptopodin_domain"/>
</dbReference>
<dbReference type="GO" id="GO:0003779">
    <property type="term" value="F:actin binding"/>
    <property type="evidence" value="ECO:0007669"/>
    <property type="project" value="UniProtKB-KW"/>
</dbReference>
<evidence type="ECO:0000256" key="6">
    <source>
        <dbReference type="ARBA" id="ARBA00023203"/>
    </source>
</evidence>
<protein>
    <recommendedName>
        <fullName evidence="10">Synaptopodin 2-like protein</fullName>
    </recommendedName>
</protein>
<dbReference type="Pfam" id="PF05556">
    <property type="entry name" value="Calsarcin"/>
    <property type="match status" value="1"/>
</dbReference>
<dbReference type="Pfam" id="PF00595">
    <property type="entry name" value="PDZ"/>
    <property type="match status" value="1"/>
</dbReference>
<dbReference type="AlphaFoldDB" id="A0A8L0DQT8"/>
<dbReference type="GeneTree" id="ENSGT00950000183054"/>
<name>A0A8L0DQT8_ONCMY</name>
<dbReference type="GO" id="GO:0015629">
    <property type="term" value="C:actin cytoskeleton"/>
    <property type="evidence" value="ECO:0007669"/>
    <property type="project" value="TreeGrafter"/>
</dbReference>
<feature type="region of interest" description="Disordered" evidence="11">
    <location>
        <begin position="399"/>
        <end position="419"/>
    </location>
</feature>
<comment type="function">
    <text evidence="9">Actin-associated protein that may play a role in modulating actin-based shape.</text>
</comment>
<dbReference type="PROSITE" id="PS50106">
    <property type="entry name" value="PDZ"/>
    <property type="match status" value="1"/>
</dbReference>
<dbReference type="SMART" id="SM00228">
    <property type="entry name" value="PDZ"/>
    <property type="match status" value="1"/>
</dbReference>
<dbReference type="InterPro" id="IPR001478">
    <property type="entry name" value="PDZ"/>
</dbReference>
<dbReference type="Ensembl" id="ENSOMYT00000141320.1">
    <property type="protein sequence ID" value="ENSOMYP00000132353.1"/>
    <property type="gene ID" value="ENSOMYG00000022674.2"/>
</dbReference>
<keyword evidence="7" id="KW-0206">Cytoskeleton</keyword>
<organism evidence="13 14">
    <name type="scientific">Oncorhynchus mykiss</name>
    <name type="common">Rainbow trout</name>
    <name type="synonym">Salmo gairdneri</name>
    <dbReference type="NCBI Taxonomy" id="8022"/>
    <lineage>
        <taxon>Eukaryota</taxon>
        <taxon>Metazoa</taxon>
        <taxon>Chordata</taxon>
        <taxon>Craniata</taxon>
        <taxon>Vertebrata</taxon>
        <taxon>Euteleostomi</taxon>
        <taxon>Actinopterygii</taxon>
        <taxon>Neopterygii</taxon>
        <taxon>Teleostei</taxon>
        <taxon>Protacanthopterygii</taxon>
        <taxon>Salmoniformes</taxon>
        <taxon>Salmonidae</taxon>
        <taxon>Salmoninae</taxon>
        <taxon>Oncorhynchus</taxon>
    </lineage>
</organism>
<feature type="compositionally biased region" description="Basic residues" evidence="11">
    <location>
        <begin position="148"/>
        <end position="158"/>
    </location>
</feature>
<feature type="compositionally biased region" description="Basic and acidic residues" evidence="11">
    <location>
        <begin position="247"/>
        <end position="261"/>
    </location>
</feature>
<dbReference type="InterPro" id="IPR008438">
    <property type="entry name" value="MYOZ"/>
</dbReference>
<dbReference type="PANTHER" id="PTHR24217:SF10">
    <property type="entry name" value="SYNAPTOPODIN 2-LIKE PROTEIN"/>
    <property type="match status" value="1"/>
</dbReference>
<feature type="compositionally biased region" description="Low complexity" evidence="11">
    <location>
        <begin position="103"/>
        <end position="118"/>
    </location>
</feature>
<dbReference type="Proteomes" id="UP000694395">
    <property type="component" value="Chromosome 20"/>
</dbReference>
<dbReference type="CDD" id="cd10820">
    <property type="entry name" value="PDZ_SYNPO2-like"/>
    <property type="match status" value="1"/>
</dbReference>
<comment type="similarity">
    <text evidence="2">Belongs to the myozenin family.</text>
</comment>
<evidence type="ECO:0000256" key="7">
    <source>
        <dbReference type="ARBA" id="ARBA00023212"/>
    </source>
</evidence>
<keyword evidence="4" id="KW-0963">Cytoplasm</keyword>
<keyword evidence="6" id="KW-0009">Actin-binding</keyword>
<accession>A0A8L0DQT8</accession>
<dbReference type="GO" id="GO:0032233">
    <property type="term" value="P:positive regulation of actin filament bundle assembly"/>
    <property type="evidence" value="ECO:0007669"/>
    <property type="project" value="TreeGrafter"/>
</dbReference>
<feature type="domain" description="PDZ" evidence="12">
    <location>
        <begin position="5"/>
        <end position="87"/>
    </location>
</feature>
<proteinExistence type="inferred from homology"/>
<evidence type="ECO:0000313" key="13">
    <source>
        <dbReference type="Ensembl" id="ENSOMYP00000132353.1"/>
    </source>
</evidence>
<dbReference type="Gene3D" id="2.30.42.10">
    <property type="match status" value="1"/>
</dbReference>
<gene>
    <name evidence="13" type="primary">LOC110498961</name>
</gene>
<keyword evidence="3" id="KW-0488">Methylation</keyword>
<evidence type="ECO:0000256" key="10">
    <source>
        <dbReference type="ARBA" id="ARBA00069693"/>
    </source>
</evidence>
<sequence length="544" mass="60421">MVAEEVVVTLSGGAPWGFRLQGGVEHQTPLQVSKVRRRSKACRAGLREEDELVAIGDRVCAELSHAQAMTLIDSHRHTLNLRIKRFRSGVHTVALSGRTPTHIATHTHTPTHPVLSPTDGPACLTITSPPDSEAYYGETDSDADTHTHTHRRQRRTPPHTRSPGRQQQEEETSELSGYESAPDGGVSLQGPWEQLPTFGNGVIQQWEQPTGLGTGGFQPGVPRREVVYQPQPPQSQPEWTHPAQHVPHPEQGEPTGGREAEGEGDSGFQEAGLCVGLACSPLVSPERAKGAMMLGSSRQMVPMVGAQLTPLSDDLSTTYKDKARQANEESDPEASELDLGTKIKTPKDTMLEELSLMTNKGSKMFRRRQQRVERFIITNENMNLQSLVPSLGCEMMAPPPEPEPEHVEEEVLDKEAEKEKRRQQYVRTYVSPWERAMRGDESLTATMHHCMAGPHPPHEMPKFKSFNRSALPYGGSEKARGHMTFEPPEIPFELEPLPSLQADIRSRPSFNRTPIGWVCNPEDNSHIHKQLDDMLPFDGETDNL</sequence>